<comment type="caution">
    <text evidence="3">The sequence shown here is derived from an EMBL/GenBank/DDBJ whole genome shotgun (WGS) entry which is preliminary data.</text>
</comment>
<evidence type="ECO:0000313" key="8">
    <source>
        <dbReference type="Proteomes" id="UP000713985"/>
    </source>
</evidence>
<dbReference type="Proteomes" id="UP000713985">
    <property type="component" value="Unassembled WGS sequence"/>
</dbReference>
<accession>A0A6A7YVM6</accession>
<dbReference type="EMBL" id="WIVT01000006">
    <property type="protein sequence ID" value="MQU16128.1"/>
    <property type="molecule type" value="Genomic_DNA"/>
</dbReference>
<dbReference type="RefSeq" id="WP_323369532.1">
    <property type="nucleotide sequence ID" value="NZ_CAXAOS010000006.1"/>
</dbReference>
<dbReference type="EMBL" id="WIVW01000047">
    <property type="protein sequence ID" value="MQU29022.1"/>
    <property type="molecule type" value="Genomic_DNA"/>
</dbReference>
<evidence type="ECO:0000313" key="6">
    <source>
        <dbReference type="Proteomes" id="UP000437970"/>
    </source>
</evidence>
<organism evidence="3">
    <name type="scientific">Pseudomonas helleri</name>
    <dbReference type="NCBI Taxonomy" id="1608996"/>
    <lineage>
        <taxon>Bacteria</taxon>
        <taxon>Pseudomonadati</taxon>
        <taxon>Pseudomonadota</taxon>
        <taxon>Gammaproteobacteria</taxon>
        <taxon>Pseudomonadales</taxon>
        <taxon>Pseudomonadaceae</taxon>
        <taxon>Pseudomonas</taxon>
    </lineage>
</organism>
<dbReference type="InterPro" id="IPR024510">
    <property type="entry name" value="DUF2589"/>
</dbReference>
<dbReference type="AlphaFoldDB" id="A0A6A7YVM6"/>
<dbReference type="EMBL" id="WIWP01000044">
    <property type="protein sequence ID" value="MQT27809.1"/>
    <property type="molecule type" value="Genomic_DNA"/>
</dbReference>
<sequence length="164" mass="17842">MANQSLHLLIQSIAGAVAEAQDKIQLFQVSTVSKYFDEDNRPVSIDVRLPSTSQDAREGEERVVRVPLLSLVGSRLLAIKDMEISFEVGLNADESGTAPQPADMPPEDDDTSAWPTESHQALSVDLGVRRNGEGGPLARVTLRVETHPSSEGMARLIQNLDKLI</sequence>
<evidence type="ECO:0000313" key="7">
    <source>
        <dbReference type="Proteomes" id="UP000443000"/>
    </source>
</evidence>
<dbReference type="Pfam" id="PF11655">
    <property type="entry name" value="DUF2589"/>
    <property type="match status" value="1"/>
</dbReference>
<dbReference type="Proteomes" id="UP000443000">
    <property type="component" value="Unassembled WGS sequence"/>
</dbReference>
<proteinExistence type="predicted"/>
<dbReference type="Proteomes" id="UP000437970">
    <property type="component" value="Unassembled WGS sequence"/>
</dbReference>
<evidence type="ECO:0000313" key="5">
    <source>
        <dbReference type="EMBL" id="MQU29022.1"/>
    </source>
</evidence>
<reference evidence="6 7" key="1">
    <citation type="submission" date="2019-10" db="EMBL/GenBank/DDBJ databases">
        <title>Evaluation of single-gene subtyping targets for Pseudomonas.</title>
        <authorList>
            <person name="Reichler S.J."/>
            <person name="Orsi R.H."/>
            <person name="Wiedmann M."/>
            <person name="Martin N.H."/>
            <person name="Murphy S.I."/>
        </authorList>
    </citation>
    <scope>NUCLEOTIDE SEQUENCE</scope>
    <source>
        <strain evidence="2 8">FSL R10-0802</strain>
        <strain evidence="4 7">FSL R10-1594</strain>
        <strain evidence="5 6">FSL R10-1984</strain>
        <strain evidence="3">FSL R10-2339</strain>
    </source>
</reference>
<protein>
    <submittedName>
        <fullName evidence="3">DUF2589 domain-containing protein</fullName>
    </submittedName>
</protein>
<evidence type="ECO:0000256" key="1">
    <source>
        <dbReference type="SAM" id="MobiDB-lite"/>
    </source>
</evidence>
<gene>
    <name evidence="4" type="ORF">GHN41_06620</name>
    <name evidence="3" type="ORF">GHN86_04615</name>
    <name evidence="2" type="ORF">GHN94_18520</name>
    <name evidence="5" type="ORF">GHO29_21380</name>
</gene>
<dbReference type="EMBL" id="WIWC01000005">
    <property type="protein sequence ID" value="MQT79359.1"/>
    <property type="molecule type" value="Genomic_DNA"/>
</dbReference>
<evidence type="ECO:0000313" key="2">
    <source>
        <dbReference type="EMBL" id="MQT27809.1"/>
    </source>
</evidence>
<name>A0A6A7YVM6_9PSED</name>
<keyword evidence="8" id="KW-1185">Reference proteome</keyword>
<feature type="region of interest" description="Disordered" evidence="1">
    <location>
        <begin position="92"/>
        <end position="115"/>
    </location>
</feature>
<evidence type="ECO:0000313" key="4">
    <source>
        <dbReference type="EMBL" id="MQU16128.1"/>
    </source>
</evidence>
<evidence type="ECO:0000313" key="3">
    <source>
        <dbReference type="EMBL" id="MQT79359.1"/>
    </source>
</evidence>